<name>A0AA39EX25_9HYME</name>
<dbReference type="Pfam" id="PF18264">
    <property type="entry name" value="preSET_CXC"/>
    <property type="match status" value="1"/>
</dbReference>
<dbReference type="AlphaFoldDB" id="A0AA39EX25"/>
<dbReference type="CDD" id="cd10519">
    <property type="entry name" value="SET_EZH"/>
    <property type="match status" value="1"/>
</dbReference>
<dbReference type="InterPro" id="IPR041343">
    <property type="entry name" value="PRC2_HTH_1"/>
</dbReference>
<evidence type="ECO:0000256" key="1">
    <source>
        <dbReference type="ARBA" id="ARBA00004123"/>
    </source>
</evidence>
<dbReference type="FunFam" id="2.170.270.10:FF:000001">
    <property type="entry name" value="Putative histone-lysine N-methyltransferase EZH2"/>
    <property type="match status" value="1"/>
</dbReference>
<evidence type="ECO:0000313" key="15">
    <source>
        <dbReference type="Proteomes" id="UP001168990"/>
    </source>
</evidence>
<dbReference type="InterPro" id="IPR045318">
    <property type="entry name" value="EZH1/2-like"/>
</dbReference>
<evidence type="ECO:0000256" key="11">
    <source>
        <dbReference type="SAM" id="MobiDB-lite"/>
    </source>
</evidence>
<dbReference type="EC" id="2.1.1.356" evidence="2"/>
<dbReference type="Proteomes" id="UP001168990">
    <property type="component" value="Unassembled WGS sequence"/>
</dbReference>
<protein>
    <recommendedName>
        <fullName evidence="2">[histone H3]-lysine(27) N-trimethyltransferase</fullName>
        <ecNumber evidence="2">2.1.1.356</ecNumber>
    </recommendedName>
</protein>
<comment type="subcellular location">
    <subcellularLocation>
        <location evidence="1">Nucleus</location>
    </subcellularLocation>
</comment>
<reference evidence="14" key="2">
    <citation type="submission" date="2023-03" db="EMBL/GenBank/DDBJ databases">
        <authorList>
            <person name="Inwood S.N."/>
            <person name="Skelly J.G."/>
            <person name="Guhlin J."/>
            <person name="Harrop T.W.R."/>
            <person name="Goldson S.G."/>
            <person name="Dearden P.K."/>
        </authorList>
    </citation>
    <scope>NUCLEOTIDE SEQUENCE</scope>
    <source>
        <strain evidence="14">Irish</strain>
        <tissue evidence="14">Whole body</tissue>
    </source>
</reference>
<organism evidence="14 15">
    <name type="scientific">Microctonus aethiopoides</name>
    <dbReference type="NCBI Taxonomy" id="144406"/>
    <lineage>
        <taxon>Eukaryota</taxon>
        <taxon>Metazoa</taxon>
        <taxon>Ecdysozoa</taxon>
        <taxon>Arthropoda</taxon>
        <taxon>Hexapoda</taxon>
        <taxon>Insecta</taxon>
        <taxon>Pterygota</taxon>
        <taxon>Neoptera</taxon>
        <taxon>Endopterygota</taxon>
        <taxon>Hymenoptera</taxon>
        <taxon>Apocrita</taxon>
        <taxon>Ichneumonoidea</taxon>
        <taxon>Braconidae</taxon>
        <taxon>Euphorinae</taxon>
        <taxon>Microctonus</taxon>
    </lineage>
</organism>
<comment type="catalytic activity">
    <reaction evidence="10">
        <text>L-lysyl(27)-[histone H3] + 3 S-adenosyl-L-methionine = N(6),N(6),N(6)-trimethyl-L-lysyl(27)-[histone H3] + 3 S-adenosyl-L-homocysteine + 3 H(+)</text>
        <dbReference type="Rhea" id="RHEA:60292"/>
        <dbReference type="Rhea" id="RHEA-COMP:15535"/>
        <dbReference type="Rhea" id="RHEA-COMP:15548"/>
        <dbReference type="ChEBI" id="CHEBI:15378"/>
        <dbReference type="ChEBI" id="CHEBI:29969"/>
        <dbReference type="ChEBI" id="CHEBI:57856"/>
        <dbReference type="ChEBI" id="CHEBI:59789"/>
        <dbReference type="ChEBI" id="CHEBI:61961"/>
        <dbReference type="EC" id="2.1.1.356"/>
    </reaction>
</comment>
<gene>
    <name evidence="14" type="ORF">PV328_009354</name>
</gene>
<evidence type="ECO:0000256" key="10">
    <source>
        <dbReference type="ARBA" id="ARBA00048568"/>
    </source>
</evidence>
<dbReference type="GO" id="GO:0032259">
    <property type="term" value="P:methylation"/>
    <property type="evidence" value="ECO:0007669"/>
    <property type="project" value="UniProtKB-KW"/>
</dbReference>
<dbReference type="GO" id="GO:0031507">
    <property type="term" value="P:heterochromatin formation"/>
    <property type="evidence" value="ECO:0007669"/>
    <property type="project" value="TreeGrafter"/>
</dbReference>
<dbReference type="SMART" id="SM00317">
    <property type="entry name" value="SET"/>
    <property type="match status" value="1"/>
</dbReference>
<dbReference type="SUPFAM" id="SSF82199">
    <property type="entry name" value="SET domain"/>
    <property type="match status" value="1"/>
</dbReference>
<sequence length="716" mass="83170">MSKITVLEQWQQRVKIEYIKLRLKKRLEHADGVKKAWKQNKQNVFDVKNADYKRLQEKGVSWTVENKLPSHESCMKKAIVTKLKEENDDDNDDDVQTCVINTMPAIAPIPRMYTWASTQQNIMVEDETVLHNIPYMGDNMYEEGEKFIDELIESYGGKVHGDSNILDDSLFIELVKALLKFEQKMIKTKIRKSQRNLQINEDDTSNDINQKIDIKMTEITDNNELKMPQSMHIFNAISSIFPDKGEPEALREKYILLMERLNPNLVLARSTPNIDDITAEYLPRERTMHSYHSLFCRRCFIYNCPLHRLHSNPDPKDIEKKGPNLKPFSEPCGTNCYKHFVNMEQKITATKTEIKEKQDDSQNSQEQLSVDSNDNKKQIEIDKQLAFALLNPEKTCEKNENAALWTGSDKSLFHTLREVFPDHPCAIAQILLTKSCQEVYKFAETEGCAFSNTNNDEDSAMRKKKNKKNRSWLHKNVQLKDYTTHNIAHNYEPCNHPGNECDDSCVCIKNKNFCEKFCQCSTECQNRFQGCRCKAQCNTKHCPCYSLLRECDPDLCLTCGANQFDTTEILCKNVNIQRRLRKHLLMGPSDIAGWGVFLNESVAKNEFISEYCGEMISQNEADRRGKVYDKYMCSFLFNLNYEFVIDATRKGNKIRFANHSMNPNCYAKILMVNGDHRIGIFAKEAIQPGEELFFDYRYRPTDQLRFVGKEREPETL</sequence>
<keyword evidence="5" id="KW-0949">S-adenosyl-L-methionine</keyword>
<dbReference type="PROSITE" id="PS50280">
    <property type="entry name" value="SET"/>
    <property type="match status" value="1"/>
</dbReference>
<reference evidence="14" key="1">
    <citation type="journal article" date="2023" name="bioRxiv">
        <title>Scaffold-level genome assemblies of two parasitoid biocontrol wasps reveal the parthenogenesis mechanism and an associated novel virus.</title>
        <authorList>
            <person name="Inwood S."/>
            <person name="Skelly J."/>
            <person name="Guhlin J."/>
            <person name="Harrop T."/>
            <person name="Goldson S."/>
            <person name="Dearden P."/>
        </authorList>
    </citation>
    <scope>NUCLEOTIDE SEQUENCE</scope>
    <source>
        <strain evidence="14">Irish</strain>
        <tissue evidence="14">Whole body</tissue>
    </source>
</reference>
<evidence type="ECO:0000256" key="9">
    <source>
        <dbReference type="ARBA" id="ARBA00023242"/>
    </source>
</evidence>
<dbReference type="PROSITE" id="PS51633">
    <property type="entry name" value="CXC"/>
    <property type="match status" value="1"/>
</dbReference>
<accession>A0AA39EX25</accession>
<dbReference type="InterPro" id="IPR026489">
    <property type="entry name" value="CXC_dom"/>
</dbReference>
<evidence type="ECO:0000256" key="4">
    <source>
        <dbReference type="ARBA" id="ARBA00022679"/>
    </source>
</evidence>
<evidence type="ECO:0000256" key="8">
    <source>
        <dbReference type="ARBA" id="ARBA00023163"/>
    </source>
</evidence>
<dbReference type="Pfam" id="PF00856">
    <property type="entry name" value="SET"/>
    <property type="match status" value="1"/>
</dbReference>
<keyword evidence="9" id="KW-0539">Nucleus</keyword>
<dbReference type="Pfam" id="PF21358">
    <property type="entry name" value="Ezh2_MCSS"/>
    <property type="match status" value="1"/>
</dbReference>
<evidence type="ECO:0000259" key="12">
    <source>
        <dbReference type="PROSITE" id="PS50280"/>
    </source>
</evidence>
<dbReference type="GO" id="GO:0003682">
    <property type="term" value="F:chromatin binding"/>
    <property type="evidence" value="ECO:0007669"/>
    <property type="project" value="TreeGrafter"/>
</dbReference>
<dbReference type="SMART" id="SM01114">
    <property type="entry name" value="CXC"/>
    <property type="match status" value="1"/>
</dbReference>
<feature type="region of interest" description="Disordered" evidence="11">
    <location>
        <begin position="353"/>
        <end position="375"/>
    </location>
</feature>
<evidence type="ECO:0000256" key="2">
    <source>
        <dbReference type="ARBA" id="ARBA00012186"/>
    </source>
</evidence>
<keyword evidence="15" id="KW-1185">Reference proteome</keyword>
<evidence type="ECO:0000256" key="7">
    <source>
        <dbReference type="ARBA" id="ARBA00023015"/>
    </source>
</evidence>
<dbReference type="PANTHER" id="PTHR45747:SF4">
    <property type="entry name" value="HISTONE-LYSINE N-METHYLTRANSFERASE E(Z)"/>
    <property type="match status" value="1"/>
</dbReference>
<dbReference type="GO" id="GO:0035098">
    <property type="term" value="C:ESC/E(Z) complex"/>
    <property type="evidence" value="ECO:0007669"/>
    <property type="project" value="TreeGrafter"/>
</dbReference>
<dbReference type="PANTHER" id="PTHR45747">
    <property type="entry name" value="HISTONE-LYSINE N-METHYLTRANSFERASE E(Z)"/>
    <property type="match status" value="1"/>
</dbReference>
<keyword evidence="4" id="KW-0808">Transferase</keyword>
<comment type="caution">
    <text evidence="14">The sequence shown here is derived from an EMBL/GenBank/DDBJ whole genome shotgun (WGS) entry which is preliminary data.</text>
</comment>
<dbReference type="InterPro" id="IPR046341">
    <property type="entry name" value="SET_dom_sf"/>
</dbReference>
<dbReference type="GO" id="GO:0140951">
    <property type="term" value="F:histone H3K27 trimethyltransferase activity"/>
    <property type="evidence" value="ECO:0007669"/>
    <property type="project" value="UniProtKB-EC"/>
</dbReference>
<dbReference type="Gene3D" id="2.170.270.10">
    <property type="entry name" value="SET domain"/>
    <property type="match status" value="1"/>
</dbReference>
<evidence type="ECO:0000256" key="6">
    <source>
        <dbReference type="ARBA" id="ARBA00022853"/>
    </source>
</evidence>
<feature type="domain" description="SET" evidence="12">
    <location>
        <begin position="582"/>
        <end position="697"/>
    </location>
</feature>
<feature type="compositionally biased region" description="Polar residues" evidence="11">
    <location>
        <begin position="361"/>
        <end position="372"/>
    </location>
</feature>
<dbReference type="InterPro" id="IPR048358">
    <property type="entry name" value="EZH1/2_MCSS"/>
</dbReference>
<dbReference type="InterPro" id="IPR033467">
    <property type="entry name" value="Tesmin/TSO1-like_CXC"/>
</dbReference>
<keyword evidence="6" id="KW-0156">Chromatin regulator</keyword>
<evidence type="ECO:0000256" key="3">
    <source>
        <dbReference type="ARBA" id="ARBA00022603"/>
    </source>
</evidence>
<keyword evidence="8" id="KW-0804">Transcription</keyword>
<dbReference type="Pfam" id="PF18118">
    <property type="entry name" value="PRC2_HTH_1"/>
    <property type="match status" value="1"/>
</dbReference>
<dbReference type="EMBL" id="JAQQBS010001424">
    <property type="protein sequence ID" value="KAK0158339.1"/>
    <property type="molecule type" value="Genomic_DNA"/>
</dbReference>
<keyword evidence="3" id="KW-0489">Methyltransferase</keyword>
<keyword evidence="7" id="KW-0805">Transcription regulation</keyword>
<evidence type="ECO:0000259" key="13">
    <source>
        <dbReference type="PROSITE" id="PS51633"/>
    </source>
</evidence>
<proteinExistence type="predicted"/>
<evidence type="ECO:0000313" key="14">
    <source>
        <dbReference type="EMBL" id="KAK0158339.1"/>
    </source>
</evidence>
<evidence type="ECO:0000256" key="5">
    <source>
        <dbReference type="ARBA" id="ARBA00022691"/>
    </source>
</evidence>
<dbReference type="InterPro" id="IPR041355">
    <property type="entry name" value="Pre-SET_CXC"/>
</dbReference>
<dbReference type="InterPro" id="IPR001214">
    <property type="entry name" value="SET_dom"/>
</dbReference>
<feature type="domain" description="CXC" evidence="13">
    <location>
        <begin position="474"/>
        <end position="575"/>
    </location>
</feature>